<name>A0A1X7S769_ZYMT9</name>
<dbReference type="EMBL" id="LT853703">
    <property type="protein sequence ID" value="SMQ55544.1"/>
    <property type="molecule type" value="Genomic_DNA"/>
</dbReference>
<evidence type="ECO:0000313" key="2">
    <source>
        <dbReference type="EMBL" id="SMQ55544.1"/>
    </source>
</evidence>
<sequence>MTPNRPTSASASLKRHRNAQTAHRDAARTLVCEEQAHGSSTESSSTAVDAQPKHVEARPFPKQCRMDLRYSIVC</sequence>
<evidence type="ECO:0000256" key="1">
    <source>
        <dbReference type="SAM" id="MobiDB-lite"/>
    </source>
</evidence>
<reference evidence="2 3" key="1">
    <citation type="submission" date="2016-06" db="EMBL/GenBank/DDBJ databases">
        <authorList>
            <person name="Kjaerup R.B."/>
            <person name="Dalgaard T.S."/>
            <person name="Juul-Madsen H.R."/>
        </authorList>
    </citation>
    <scope>NUCLEOTIDE SEQUENCE [LARGE SCALE GENOMIC DNA]</scope>
</reference>
<gene>
    <name evidence="2" type="ORF">ZT3D7_G10699</name>
</gene>
<dbReference type="AlphaFoldDB" id="A0A1X7S769"/>
<feature type="region of interest" description="Disordered" evidence="1">
    <location>
        <begin position="1"/>
        <end position="54"/>
    </location>
</feature>
<organism evidence="2 3">
    <name type="scientific">Zymoseptoria tritici (strain ST99CH_3D7)</name>
    <dbReference type="NCBI Taxonomy" id="1276538"/>
    <lineage>
        <taxon>Eukaryota</taxon>
        <taxon>Fungi</taxon>
        <taxon>Dikarya</taxon>
        <taxon>Ascomycota</taxon>
        <taxon>Pezizomycotina</taxon>
        <taxon>Dothideomycetes</taxon>
        <taxon>Dothideomycetidae</taxon>
        <taxon>Mycosphaerellales</taxon>
        <taxon>Mycosphaerellaceae</taxon>
        <taxon>Zymoseptoria</taxon>
    </lineage>
</organism>
<evidence type="ECO:0000313" key="3">
    <source>
        <dbReference type="Proteomes" id="UP000215127"/>
    </source>
</evidence>
<proteinExistence type="predicted"/>
<accession>A0A1X7S769</accession>
<keyword evidence="3" id="KW-1185">Reference proteome</keyword>
<dbReference type="Proteomes" id="UP000215127">
    <property type="component" value="Chromosome 12"/>
</dbReference>
<feature type="compositionally biased region" description="Polar residues" evidence="1">
    <location>
        <begin position="37"/>
        <end position="48"/>
    </location>
</feature>
<protein>
    <submittedName>
        <fullName evidence="2">Uncharacterized protein</fullName>
    </submittedName>
</protein>
<feature type="compositionally biased region" description="Polar residues" evidence="1">
    <location>
        <begin position="1"/>
        <end position="11"/>
    </location>
</feature>